<dbReference type="Pfam" id="PF07690">
    <property type="entry name" value="MFS_1"/>
    <property type="match status" value="1"/>
</dbReference>
<evidence type="ECO:0000256" key="1">
    <source>
        <dbReference type="ARBA" id="ARBA00004141"/>
    </source>
</evidence>
<dbReference type="GO" id="GO:0016020">
    <property type="term" value="C:membrane"/>
    <property type="evidence" value="ECO:0007669"/>
    <property type="project" value="UniProtKB-SubCell"/>
</dbReference>
<dbReference type="InterPro" id="IPR011701">
    <property type="entry name" value="MFS"/>
</dbReference>
<dbReference type="InterPro" id="IPR036259">
    <property type="entry name" value="MFS_trans_sf"/>
</dbReference>
<dbReference type="SUPFAM" id="SSF103473">
    <property type="entry name" value="MFS general substrate transporter"/>
    <property type="match status" value="1"/>
</dbReference>
<evidence type="ECO:0000313" key="7">
    <source>
        <dbReference type="Proteomes" id="UP000524492"/>
    </source>
</evidence>
<feature type="transmembrane region" description="Helical" evidence="5">
    <location>
        <begin position="157"/>
        <end position="174"/>
    </location>
</feature>
<evidence type="ECO:0000313" key="6">
    <source>
        <dbReference type="EMBL" id="MBB4189979.1"/>
    </source>
</evidence>
<keyword evidence="3 5" id="KW-1133">Transmembrane helix</keyword>
<name>A0A7W6Q6G3_9HYPH</name>
<feature type="transmembrane region" description="Helical" evidence="5">
    <location>
        <begin position="93"/>
        <end position="111"/>
    </location>
</feature>
<dbReference type="AlphaFoldDB" id="A0A7W6Q6G3"/>
<evidence type="ECO:0000256" key="5">
    <source>
        <dbReference type="SAM" id="Phobius"/>
    </source>
</evidence>
<dbReference type="EMBL" id="JACIFV010000001">
    <property type="protein sequence ID" value="MBB4189979.1"/>
    <property type="molecule type" value="Genomic_DNA"/>
</dbReference>
<comment type="caution">
    <text evidence="6">The sequence shown here is derived from an EMBL/GenBank/DDBJ whole genome shotgun (WGS) entry which is preliminary data.</text>
</comment>
<feature type="transmembrane region" description="Helical" evidence="5">
    <location>
        <begin position="262"/>
        <end position="283"/>
    </location>
</feature>
<evidence type="ECO:0000256" key="3">
    <source>
        <dbReference type="ARBA" id="ARBA00022989"/>
    </source>
</evidence>
<feature type="transmembrane region" description="Helical" evidence="5">
    <location>
        <begin position="321"/>
        <end position="342"/>
    </location>
</feature>
<dbReference type="PANTHER" id="PTHR23514">
    <property type="entry name" value="BYPASS OF STOP CODON PROTEIN 6"/>
    <property type="match status" value="1"/>
</dbReference>
<dbReference type="RefSeq" id="WP_184452640.1">
    <property type="nucleotide sequence ID" value="NZ_JACIFV010000001.1"/>
</dbReference>
<organism evidence="6 7">
    <name type="scientific">Rhizobium aethiopicum</name>
    <dbReference type="NCBI Taxonomy" id="1138170"/>
    <lineage>
        <taxon>Bacteria</taxon>
        <taxon>Pseudomonadati</taxon>
        <taxon>Pseudomonadota</taxon>
        <taxon>Alphaproteobacteria</taxon>
        <taxon>Hyphomicrobiales</taxon>
        <taxon>Rhizobiaceae</taxon>
        <taxon>Rhizobium/Agrobacterium group</taxon>
        <taxon>Rhizobium</taxon>
    </lineage>
</organism>
<feature type="transmembrane region" description="Helical" evidence="5">
    <location>
        <begin position="39"/>
        <end position="61"/>
    </location>
</feature>
<keyword evidence="7" id="KW-1185">Reference proteome</keyword>
<gene>
    <name evidence="6" type="ORF">GGD53_000095</name>
</gene>
<sequence>MKPHHRIFFIQFAVALCVGAFLSRLPDLQRKFGLTEGELGLLLAVMSSGVLCGLTFSVRIIERLGARTTAFVTVFGASISFAVIAWMPSALSAMPLFFIAGLFTGAFEINANIETDRHEALLGRRIMSRAHGMWSLGFCMTALVAAGMRQAAVSIELHILLVLLTILITGSVVFSKIETAPPRQGAHTGENPRVAFPTIGLLPLCLIGAAPLLAEGASVDWAAIYMRDVFAAAPFVGGLSVTIFSLCIAVGRLGMDPVIDRFNPYPVATVLLAIVVVGLLMVATAAHPVIALIGFGLTGVGCSSVYPLAISAAARRKDRPAPVNVAALGQTTFVVFFAGPPLLGFIAEYFGIRFSYWAVVPVVVTALLITKALAPAPMPVAGDPESVQAHG</sequence>
<dbReference type="GO" id="GO:0022857">
    <property type="term" value="F:transmembrane transporter activity"/>
    <property type="evidence" value="ECO:0007669"/>
    <property type="project" value="InterPro"/>
</dbReference>
<dbReference type="Proteomes" id="UP000524492">
    <property type="component" value="Unassembled WGS sequence"/>
</dbReference>
<feature type="transmembrane region" description="Helical" evidence="5">
    <location>
        <begin position="289"/>
        <end position="309"/>
    </location>
</feature>
<comment type="subcellular location">
    <subcellularLocation>
        <location evidence="1">Membrane</location>
        <topology evidence="1">Multi-pass membrane protein</topology>
    </subcellularLocation>
</comment>
<dbReference type="PANTHER" id="PTHR23514:SF13">
    <property type="entry name" value="INNER MEMBRANE PROTEIN YBJJ"/>
    <property type="match status" value="1"/>
</dbReference>
<feature type="transmembrane region" description="Helical" evidence="5">
    <location>
        <begin position="68"/>
        <end position="87"/>
    </location>
</feature>
<protein>
    <submittedName>
        <fullName evidence="6">MFS family permease</fullName>
    </submittedName>
</protein>
<dbReference type="Gene3D" id="1.20.1250.20">
    <property type="entry name" value="MFS general substrate transporter like domains"/>
    <property type="match status" value="2"/>
</dbReference>
<reference evidence="6 7" key="1">
    <citation type="submission" date="2020-08" db="EMBL/GenBank/DDBJ databases">
        <title>Genomic Encyclopedia of Type Strains, Phase IV (KMG-V): Genome sequencing to study the core and pangenomes of soil and plant-associated prokaryotes.</title>
        <authorList>
            <person name="Whitman W."/>
        </authorList>
    </citation>
    <scope>NUCLEOTIDE SEQUENCE [LARGE SCALE GENOMIC DNA]</scope>
    <source>
        <strain evidence="6 7">SEMIA 4074</strain>
    </source>
</reference>
<evidence type="ECO:0000256" key="2">
    <source>
        <dbReference type="ARBA" id="ARBA00022692"/>
    </source>
</evidence>
<feature type="transmembrane region" description="Helical" evidence="5">
    <location>
        <begin position="132"/>
        <end position="151"/>
    </location>
</feature>
<feature type="transmembrane region" description="Helical" evidence="5">
    <location>
        <begin position="229"/>
        <end position="250"/>
    </location>
</feature>
<keyword evidence="4 5" id="KW-0472">Membrane</keyword>
<keyword evidence="2 5" id="KW-0812">Transmembrane</keyword>
<feature type="transmembrane region" description="Helical" evidence="5">
    <location>
        <begin position="194"/>
        <end position="214"/>
    </location>
</feature>
<evidence type="ECO:0000256" key="4">
    <source>
        <dbReference type="ARBA" id="ARBA00023136"/>
    </source>
</evidence>
<dbReference type="InterPro" id="IPR051788">
    <property type="entry name" value="MFS_Transporter"/>
</dbReference>
<proteinExistence type="predicted"/>
<accession>A0A7W6Q6G3</accession>
<feature type="transmembrane region" description="Helical" evidence="5">
    <location>
        <begin position="354"/>
        <end position="374"/>
    </location>
</feature>